<evidence type="ECO:0000256" key="3">
    <source>
        <dbReference type="ARBA" id="ARBA00013252"/>
    </source>
</evidence>
<dbReference type="PANTHER" id="PTHR12599">
    <property type="entry name" value="PTERIN-4-ALPHA-CARBINOLAMINE DEHYDRATASE"/>
    <property type="match status" value="1"/>
</dbReference>
<dbReference type="InterPro" id="IPR036428">
    <property type="entry name" value="PCD_sf"/>
</dbReference>
<gene>
    <name evidence="6" type="ORF">AJ85_03325</name>
    <name evidence="5" type="ORF">BALCAV_0201290</name>
</gene>
<organism evidence="5 7">
    <name type="scientific">Alkalihalobacillus alcalophilus ATCC 27647 = CGMCC 1.3604</name>
    <dbReference type="NCBI Taxonomy" id="1218173"/>
    <lineage>
        <taxon>Bacteria</taxon>
        <taxon>Bacillati</taxon>
        <taxon>Bacillota</taxon>
        <taxon>Bacilli</taxon>
        <taxon>Bacillales</taxon>
        <taxon>Bacillaceae</taxon>
        <taxon>Alkalihalobacillus</taxon>
    </lineage>
</organism>
<dbReference type="GO" id="GO:0006729">
    <property type="term" value="P:tetrahydrobiopterin biosynthetic process"/>
    <property type="evidence" value="ECO:0007669"/>
    <property type="project" value="InterPro"/>
</dbReference>
<comment type="catalytic activity">
    <reaction evidence="1">
        <text>(4aS,6R)-4a-hydroxy-L-erythro-5,6,7,8-tetrahydrobiopterin = (6R)-L-erythro-6,7-dihydrobiopterin + H2O</text>
        <dbReference type="Rhea" id="RHEA:11920"/>
        <dbReference type="ChEBI" id="CHEBI:15377"/>
        <dbReference type="ChEBI" id="CHEBI:15642"/>
        <dbReference type="ChEBI" id="CHEBI:43120"/>
        <dbReference type="EC" id="4.2.1.96"/>
    </reaction>
</comment>
<dbReference type="OrthoDB" id="9800108at2"/>
<dbReference type="SUPFAM" id="SSF55248">
    <property type="entry name" value="PCD-like"/>
    <property type="match status" value="1"/>
</dbReference>
<dbReference type="AlphaFoldDB" id="A0A094WQ23"/>
<dbReference type="InterPro" id="IPR001533">
    <property type="entry name" value="Pterin_deHydtase"/>
</dbReference>
<evidence type="ECO:0000256" key="1">
    <source>
        <dbReference type="ARBA" id="ARBA00001554"/>
    </source>
</evidence>
<dbReference type="Proteomes" id="UP000297014">
    <property type="component" value="Unassembled WGS sequence"/>
</dbReference>
<dbReference type="NCBIfam" id="NF002017">
    <property type="entry name" value="PRK00823.1-2"/>
    <property type="match status" value="1"/>
</dbReference>
<name>A0A094WQ23_ALKAL</name>
<evidence type="ECO:0000313" key="8">
    <source>
        <dbReference type="Proteomes" id="UP000297014"/>
    </source>
</evidence>
<dbReference type="EMBL" id="ALPT02000003">
    <property type="protein sequence ID" value="KGA98921.1"/>
    <property type="molecule type" value="Genomic_DNA"/>
</dbReference>
<evidence type="ECO:0000256" key="4">
    <source>
        <dbReference type="ARBA" id="ARBA00023239"/>
    </source>
</evidence>
<reference evidence="5 7" key="1">
    <citation type="journal article" date="2014" name="Genome Announc.">
        <title>Draft Genome Sequence of Bacillus alcalophilus AV1934, a Classic Alkaliphile Isolated from Human Feces in 1934.</title>
        <authorList>
            <person name="Attie O."/>
            <person name="Jayaprakash A."/>
            <person name="Shah H."/>
            <person name="Paulsen I.T."/>
            <person name="Morino M."/>
            <person name="Takahashi Y."/>
            <person name="Narumi I."/>
            <person name="Sachidanandam R."/>
            <person name="Satoh K."/>
            <person name="Ito M."/>
            <person name="Krulwich T.A."/>
        </authorList>
    </citation>
    <scope>NUCLEOTIDE SEQUENCE [LARGE SCALE GENOMIC DNA]</scope>
    <source>
        <strain evidence="5 7">AV1934</strain>
    </source>
</reference>
<evidence type="ECO:0000313" key="5">
    <source>
        <dbReference type="EMBL" id="KGA98921.1"/>
    </source>
</evidence>
<dbReference type="CDD" id="cd00488">
    <property type="entry name" value="PCD_DCoH"/>
    <property type="match status" value="1"/>
</dbReference>
<dbReference type="EC" id="4.2.1.96" evidence="3"/>
<sequence length="102" mass="12331">MKKLNEQEITEQLTLVPKWKRKETKWIERRYRFNEFLDGITFVNNVSTIAERENHHPFIQIQYKMVILSLSSWNENGLTDLDFQLAQEMDELFVEQTKTSNH</sequence>
<dbReference type="RefSeq" id="WP_003321553.1">
    <property type="nucleotide sequence ID" value="NZ_ALPT02000003.1"/>
</dbReference>
<keyword evidence="4" id="KW-0456">Lyase</keyword>
<evidence type="ECO:0000313" key="6">
    <source>
        <dbReference type="EMBL" id="THG88458.1"/>
    </source>
</evidence>
<comment type="similarity">
    <text evidence="2">Belongs to the pterin-4-alpha-carbinolamine dehydratase family.</text>
</comment>
<dbReference type="STRING" id="1218173.BALCAV_0201290"/>
<evidence type="ECO:0000256" key="2">
    <source>
        <dbReference type="ARBA" id="ARBA00006472"/>
    </source>
</evidence>
<keyword evidence="7" id="KW-1185">Reference proteome</keyword>
<dbReference type="PANTHER" id="PTHR12599:SF0">
    <property type="entry name" value="PTERIN-4-ALPHA-CARBINOLAMINE DEHYDRATASE"/>
    <property type="match status" value="1"/>
</dbReference>
<reference evidence="6 8" key="2">
    <citation type="submission" date="2014-01" db="EMBL/GenBank/DDBJ databases">
        <title>Draft genome sequencing of Bacillus alcalophilus CGMCC 1.3604.</title>
        <authorList>
            <person name="Yang J."/>
            <person name="Diao L."/>
            <person name="Yang S."/>
        </authorList>
    </citation>
    <scope>NUCLEOTIDE SEQUENCE [LARGE SCALE GENOMIC DNA]</scope>
    <source>
        <strain evidence="6 8">CGMCC 1.3604</strain>
    </source>
</reference>
<dbReference type="eggNOG" id="COG2154">
    <property type="taxonomic scope" value="Bacteria"/>
</dbReference>
<evidence type="ECO:0000313" key="7">
    <source>
        <dbReference type="Proteomes" id="UP000002754"/>
    </source>
</evidence>
<comment type="caution">
    <text evidence="5">The sequence shown here is derived from an EMBL/GenBank/DDBJ whole genome shotgun (WGS) entry which is preliminary data.</text>
</comment>
<dbReference type="Gene3D" id="3.30.1360.20">
    <property type="entry name" value="Transcriptional coactivator/pterin dehydratase"/>
    <property type="match status" value="1"/>
</dbReference>
<proteinExistence type="inferred from homology"/>
<dbReference type="Pfam" id="PF01329">
    <property type="entry name" value="Pterin_4a"/>
    <property type="match status" value="1"/>
</dbReference>
<accession>A0A094WQ23</accession>
<dbReference type="GO" id="GO:0008124">
    <property type="term" value="F:4-alpha-hydroxytetrahydrobiopterin dehydratase activity"/>
    <property type="evidence" value="ECO:0007669"/>
    <property type="project" value="UniProtKB-EC"/>
</dbReference>
<dbReference type="Proteomes" id="UP000002754">
    <property type="component" value="Unassembled WGS sequence"/>
</dbReference>
<protein>
    <recommendedName>
        <fullName evidence="3">4a-hydroxytetrahydrobiopterin dehydratase</fullName>
        <ecNumber evidence="3">4.2.1.96</ecNumber>
    </recommendedName>
</protein>
<dbReference type="EMBL" id="JALP01000385">
    <property type="protein sequence ID" value="THG88458.1"/>
    <property type="molecule type" value="Genomic_DNA"/>
</dbReference>